<dbReference type="Proteomes" id="UP000503011">
    <property type="component" value="Chromosome"/>
</dbReference>
<organism evidence="1 2">
    <name type="scientific">Phytohabitans suffuscus</name>
    <dbReference type="NCBI Taxonomy" id="624315"/>
    <lineage>
        <taxon>Bacteria</taxon>
        <taxon>Bacillati</taxon>
        <taxon>Actinomycetota</taxon>
        <taxon>Actinomycetes</taxon>
        <taxon>Micromonosporales</taxon>
        <taxon>Micromonosporaceae</taxon>
    </lineage>
</organism>
<evidence type="ECO:0000313" key="2">
    <source>
        <dbReference type="Proteomes" id="UP000503011"/>
    </source>
</evidence>
<gene>
    <name evidence="1" type="ORF">Psuf_019460</name>
</gene>
<dbReference type="AlphaFoldDB" id="A0A6F8YF24"/>
<evidence type="ECO:0000313" key="1">
    <source>
        <dbReference type="EMBL" id="BCB84633.1"/>
    </source>
</evidence>
<name>A0A6F8YF24_9ACTN</name>
<protein>
    <submittedName>
        <fullName evidence="1">Uncharacterized protein</fullName>
    </submittedName>
</protein>
<dbReference type="KEGG" id="psuu:Psuf_019460"/>
<proteinExistence type="predicted"/>
<keyword evidence="2" id="KW-1185">Reference proteome</keyword>
<sequence>MSSLLHALAYRIQEVGEELPVGQVATAADRLRAANGLLAWVMRASATPAPAPTLTAAGEHLDHAAGALLAAREALAGYLVSIGLPRDAAVPPPDRDWHAALAPAAPRRVAADAPPPKLTHFWADRVDELTERSGSRPEHGAESTVDLLHRCAKAVPDEDRGRLRRELAAVDPAVGLGLSAVAPAPLRFLAARLLDHPPSKEDLPALREELLPRVRKLLPAVDDIVVDELLARACYAPPPERDEDRPTHPVDAAVAAAVLVGVLLKATGREPDDLDKVARELREAQEREDRERRG</sequence>
<accession>A0A6F8YF24</accession>
<reference evidence="1 2" key="2">
    <citation type="submission" date="2020-03" db="EMBL/GenBank/DDBJ databases">
        <authorList>
            <person name="Ichikawa N."/>
            <person name="Kimura A."/>
            <person name="Kitahashi Y."/>
            <person name="Uohara A."/>
        </authorList>
    </citation>
    <scope>NUCLEOTIDE SEQUENCE [LARGE SCALE GENOMIC DNA]</scope>
    <source>
        <strain evidence="1 2">NBRC 105367</strain>
    </source>
</reference>
<reference evidence="1 2" key="1">
    <citation type="submission" date="2020-03" db="EMBL/GenBank/DDBJ databases">
        <title>Whole genome shotgun sequence of Phytohabitans suffuscus NBRC 105367.</title>
        <authorList>
            <person name="Komaki H."/>
            <person name="Tamura T."/>
        </authorList>
    </citation>
    <scope>NUCLEOTIDE SEQUENCE [LARGE SCALE GENOMIC DNA]</scope>
    <source>
        <strain evidence="1 2">NBRC 105367</strain>
    </source>
</reference>
<dbReference type="RefSeq" id="WP_173155902.1">
    <property type="nucleotide sequence ID" value="NZ_AP022871.1"/>
</dbReference>
<dbReference type="EMBL" id="AP022871">
    <property type="protein sequence ID" value="BCB84633.1"/>
    <property type="molecule type" value="Genomic_DNA"/>
</dbReference>